<feature type="transmembrane region" description="Helical" evidence="1">
    <location>
        <begin position="72"/>
        <end position="94"/>
    </location>
</feature>
<dbReference type="KEGG" id="ecu:ECU08_0430"/>
<evidence type="ECO:0000313" key="2">
    <source>
        <dbReference type="EMBL" id="CAD26348.1"/>
    </source>
</evidence>
<reference evidence="2 3" key="2">
    <citation type="journal article" date="2009" name="BMC Genomics">
        <title>Identification of transcriptional signals in Encephalitozoon cuniculi widespread among Microsporidia phylum: support for accurate structural genome annotation.</title>
        <authorList>
            <person name="Peyretaillade E."/>
            <person name="Goncalves O."/>
            <person name="Terrat S."/>
            <person name="Dugat-Bony E."/>
            <person name="Wincker P."/>
            <person name="Cornman R.S."/>
            <person name="Evans J.D."/>
            <person name="Delbac F."/>
            <person name="Peyret P."/>
        </authorList>
    </citation>
    <scope>NUCLEOTIDE SEQUENCE [LARGE SCALE GENOMIC DNA]</scope>
    <source>
        <strain evidence="2 3">GB-M1</strain>
    </source>
</reference>
<organism evidence="2 3">
    <name type="scientific">Encephalitozoon cuniculi (strain GB-M1)</name>
    <name type="common">Microsporidian parasite</name>
    <dbReference type="NCBI Taxonomy" id="284813"/>
    <lineage>
        <taxon>Eukaryota</taxon>
        <taxon>Fungi</taxon>
        <taxon>Fungi incertae sedis</taxon>
        <taxon>Microsporidia</taxon>
        <taxon>Unikaryonidae</taxon>
        <taxon>Encephalitozoon</taxon>
    </lineage>
</organism>
<dbReference type="VEuPathDB" id="MicrosporidiaDB:ECU08_0430"/>
<feature type="transmembrane region" description="Helical" evidence="1">
    <location>
        <begin position="203"/>
        <end position="222"/>
    </location>
</feature>
<dbReference type="Proteomes" id="UP000000819">
    <property type="component" value="Chromosome VIII"/>
</dbReference>
<feature type="transmembrane region" description="Helical" evidence="1">
    <location>
        <begin position="114"/>
        <end position="135"/>
    </location>
</feature>
<dbReference type="HOGENOM" id="CLU_1015730_0_0_1"/>
<reference evidence="2 3" key="1">
    <citation type="journal article" date="2001" name="Nature">
        <title>Genome sequence and gene compaction of the eukaryote parasite Encephalitozoon cuniculi.</title>
        <authorList>
            <person name="Katinka M.D."/>
            <person name="Duprat S."/>
            <person name="Cornillot E."/>
            <person name="Metenier G."/>
            <person name="Thomarat F."/>
            <person name="Prensier G."/>
            <person name="Barbe V."/>
            <person name="Peyretaillade E."/>
            <person name="Brottier P."/>
            <person name="Wincker P."/>
            <person name="Delbac F."/>
            <person name="El Alaoui H."/>
            <person name="Peyret P."/>
            <person name="Saurin W."/>
            <person name="Gouy M."/>
            <person name="Weissenbach J."/>
            <person name="Vivares C.P."/>
        </authorList>
    </citation>
    <scope>NUCLEOTIDE SEQUENCE [LARGE SCALE GENOMIC DNA]</scope>
    <source>
        <strain evidence="2 3">GB-M1</strain>
    </source>
</reference>
<keyword evidence="1" id="KW-0812">Transmembrane</keyword>
<feature type="transmembrane region" description="Helical" evidence="1">
    <location>
        <begin position="147"/>
        <end position="164"/>
    </location>
</feature>
<dbReference type="OrthoDB" id="2194664at2759"/>
<name>Q8SUS8_ENCCU</name>
<dbReference type="EMBL" id="AL590448">
    <property type="protein sequence ID" value="CAD26348.1"/>
    <property type="molecule type" value="Genomic_DNA"/>
</dbReference>
<feature type="transmembrane region" description="Helical" evidence="1">
    <location>
        <begin position="234"/>
        <end position="252"/>
    </location>
</feature>
<dbReference type="RefSeq" id="NP_597172.1">
    <property type="nucleotide sequence ID" value="NM_001041781.1"/>
</dbReference>
<evidence type="ECO:0000313" key="3">
    <source>
        <dbReference type="Proteomes" id="UP000000819"/>
    </source>
</evidence>
<dbReference type="InParanoid" id="Q8SUS8"/>
<sequence length="274" mass="30323">MEDPDKMSTAKENMKDFREKIEGVYKHLGEKTEGISKEVNIKGVEVGSGGIFGLVLVFTPVLLSIFGLGHDYLSIGITIIGYLIAIALSLLEVVPKLQNIYKEYQDTGDVSKLFSFKSLMLLFQAAFAFVLLLHFSHIADKNRAKDTGIYGLMISMVYISRQSWKLSNFSIKNDDFYKFIVCLTALVMLLFMTTIAWKDATTSYTIACTLLSAVIILCDYIGKPISERLDEVEPLSAITALLLVFTVMYVSISASSGFKILSFTGKASVGCMTD</sequence>
<proteinExistence type="predicted"/>
<keyword evidence="3" id="KW-1185">Reference proteome</keyword>
<protein>
    <submittedName>
        <fullName evidence="2">Uncharacterized protein</fullName>
    </submittedName>
</protein>
<feature type="transmembrane region" description="Helical" evidence="1">
    <location>
        <begin position="46"/>
        <end position="66"/>
    </location>
</feature>
<dbReference type="GeneID" id="859594"/>
<gene>
    <name evidence="2" type="ordered locus">ECU08_0430</name>
</gene>
<keyword evidence="1" id="KW-0472">Membrane</keyword>
<accession>Q8SUS8</accession>
<keyword evidence="1" id="KW-1133">Transmembrane helix</keyword>
<dbReference type="AlphaFoldDB" id="Q8SUS8"/>
<feature type="transmembrane region" description="Helical" evidence="1">
    <location>
        <begin position="176"/>
        <end position="197"/>
    </location>
</feature>
<evidence type="ECO:0000256" key="1">
    <source>
        <dbReference type="SAM" id="Phobius"/>
    </source>
</evidence>